<comment type="function">
    <text evidence="11 15">F(1)F(0) ATP synthase produces ATP from ADP in the presence of a proton or sodium gradient. F-type ATPases consist of two structural domains, F(1) containing the extramembraneous catalytic core and F(0) containing the membrane proton channel, linked together by a central stalk and a peripheral stalk. During catalysis, ATP synthesis in the catalytic domain of F(1) is coupled via a rotary mechanism of the central stalk subunits to proton translocation.</text>
</comment>
<dbReference type="AlphaFoldDB" id="A0A1G7F9W2"/>
<dbReference type="Gene3D" id="1.20.5.620">
    <property type="entry name" value="F1F0 ATP synthase subunit B, membrane domain"/>
    <property type="match status" value="1"/>
</dbReference>
<dbReference type="GO" id="GO:0012505">
    <property type="term" value="C:endomembrane system"/>
    <property type="evidence" value="ECO:0007669"/>
    <property type="project" value="UniProtKB-SubCell"/>
</dbReference>
<evidence type="ECO:0000256" key="1">
    <source>
        <dbReference type="ARBA" id="ARBA00005513"/>
    </source>
</evidence>
<dbReference type="PANTHER" id="PTHR33445:SF1">
    <property type="entry name" value="ATP SYNTHASE SUBUNIT B"/>
    <property type="match status" value="1"/>
</dbReference>
<feature type="transmembrane region" description="Helical" evidence="15">
    <location>
        <begin position="12"/>
        <end position="32"/>
    </location>
</feature>
<keyword evidence="3 15" id="KW-1003">Cell membrane</keyword>
<evidence type="ECO:0000313" key="18">
    <source>
        <dbReference type="EMBL" id="SDE72707.1"/>
    </source>
</evidence>
<keyword evidence="17" id="KW-0175">Coiled coil</keyword>
<comment type="subunit">
    <text evidence="13">F-type ATPases have 2 components, F(1) - the catalytic core - and F(0) - the membrane proton channel. F(1) has five subunits: alpha(3), beta(3), gamma(1), delta(1), epsilon(1). F(0) has four main subunits: a(1), b(2) and c(10-14). The alpha and beta chains form an alternating ring which encloses part of the gamma chain. F(1) is attached to F(0) by a central stalk formed by the gamma and epsilon chains, while a peripheral stalk is formed by the delta and b chains.</text>
</comment>
<evidence type="ECO:0000256" key="17">
    <source>
        <dbReference type="SAM" id="Coils"/>
    </source>
</evidence>
<keyword evidence="19" id="KW-1185">Reference proteome</keyword>
<evidence type="ECO:0000256" key="3">
    <source>
        <dbReference type="ARBA" id="ARBA00022475"/>
    </source>
</evidence>
<evidence type="ECO:0000256" key="11">
    <source>
        <dbReference type="ARBA" id="ARBA00025198"/>
    </source>
</evidence>
<keyword evidence="8 15" id="KW-0406">Ion transport</keyword>
<dbReference type="STRING" id="1071918.SAMN05421544_1214"/>
<evidence type="ECO:0000256" key="5">
    <source>
        <dbReference type="ARBA" id="ARBA00022692"/>
    </source>
</evidence>
<evidence type="ECO:0000256" key="6">
    <source>
        <dbReference type="ARBA" id="ARBA00022781"/>
    </source>
</evidence>
<keyword evidence="9 15" id="KW-0472">Membrane</keyword>
<dbReference type="EMBL" id="FNAS01000021">
    <property type="protein sequence ID" value="SDE72707.1"/>
    <property type="molecule type" value="Genomic_DNA"/>
</dbReference>
<dbReference type="Proteomes" id="UP000198517">
    <property type="component" value="Unassembled WGS sequence"/>
</dbReference>
<evidence type="ECO:0000256" key="14">
    <source>
        <dbReference type="ARBA" id="ARBA00037847"/>
    </source>
</evidence>
<dbReference type="CDD" id="cd06503">
    <property type="entry name" value="ATP-synt_Fo_b"/>
    <property type="match status" value="1"/>
</dbReference>
<keyword evidence="6 15" id="KW-0375">Hydrogen ion transport</keyword>
<sequence>MINTIIEPGIGLLFWMTLTFAILLFLLSKFAWKPIINAVNDRESSIVDALNQAKLAKKEMEQLKADNERIIREAKIERDAILKEAREIKERIVGEAKDAAKAEGDKMIEAARQSIAAEKQSAMADIKSQIGLLSVNIAEAILKQKLENPEAQNALVDNMLNKSNLN</sequence>
<keyword evidence="2 15" id="KW-0813">Transport</keyword>
<dbReference type="HAMAP" id="MF_01398">
    <property type="entry name" value="ATP_synth_b_bprime"/>
    <property type="match status" value="1"/>
</dbReference>
<dbReference type="GO" id="GO:0045259">
    <property type="term" value="C:proton-transporting ATP synthase complex"/>
    <property type="evidence" value="ECO:0007669"/>
    <property type="project" value="UniProtKB-KW"/>
</dbReference>
<comment type="subunit">
    <text evidence="15">F-type ATPases have 2 components, F(1) - the catalytic core - and F(0) - the membrane proton channel. F(1) has five subunits: alpha(3), beta(3), gamma(1), delta(1), epsilon(1). F(0) has three main subunits: a(1), b(2) and c(10-14). The alpha and beta chains form an alternating ring which encloses part of the gamma chain. F(1) is attached to F(0) by a central stalk formed by the gamma and epsilon chains, while a peripheral stalk is formed by the delta and b chains.</text>
</comment>
<keyword evidence="10 15" id="KW-0066">ATP synthesis</keyword>
<dbReference type="GO" id="GO:0005886">
    <property type="term" value="C:plasma membrane"/>
    <property type="evidence" value="ECO:0007669"/>
    <property type="project" value="UniProtKB-SubCell"/>
</dbReference>
<name>A0A1G7F9W2_9FLAO</name>
<dbReference type="InterPro" id="IPR005864">
    <property type="entry name" value="ATP_synth_F0_bsu_bac"/>
</dbReference>
<evidence type="ECO:0000256" key="16">
    <source>
        <dbReference type="RuleBase" id="RU003848"/>
    </source>
</evidence>
<evidence type="ECO:0000256" key="4">
    <source>
        <dbReference type="ARBA" id="ARBA00022547"/>
    </source>
</evidence>
<dbReference type="PANTHER" id="PTHR33445">
    <property type="entry name" value="ATP SYNTHASE SUBUNIT B', CHLOROPLASTIC"/>
    <property type="match status" value="1"/>
</dbReference>
<evidence type="ECO:0000256" key="13">
    <source>
        <dbReference type="ARBA" id="ARBA00026054"/>
    </source>
</evidence>
<proteinExistence type="inferred from homology"/>
<reference evidence="18 19" key="1">
    <citation type="submission" date="2016-10" db="EMBL/GenBank/DDBJ databases">
        <authorList>
            <person name="de Groot N.N."/>
        </authorList>
    </citation>
    <scope>NUCLEOTIDE SEQUENCE [LARGE SCALE GENOMIC DNA]</scope>
    <source>
        <strain evidence="18 19">DSM 24015</strain>
    </source>
</reference>
<dbReference type="OrthoDB" id="9795289at2"/>
<dbReference type="InterPro" id="IPR050059">
    <property type="entry name" value="ATP_synthase_B_chain"/>
</dbReference>
<dbReference type="NCBIfam" id="NF011041">
    <property type="entry name" value="PRK14471.1"/>
    <property type="match status" value="1"/>
</dbReference>
<organism evidence="18 19">
    <name type="scientific">Riemerella columbipharyngis</name>
    <dbReference type="NCBI Taxonomy" id="1071918"/>
    <lineage>
        <taxon>Bacteria</taxon>
        <taxon>Pseudomonadati</taxon>
        <taxon>Bacteroidota</taxon>
        <taxon>Flavobacteriia</taxon>
        <taxon>Flavobacteriales</taxon>
        <taxon>Weeksellaceae</taxon>
        <taxon>Riemerella</taxon>
    </lineage>
</organism>
<keyword evidence="5 15" id="KW-0812">Transmembrane</keyword>
<comment type="similarity">
    <text evidence="1 15 16">Belongs to the ATPase B chain family.</text>
</comment>
<evidence type="ECO:0000256" key="15">
    <source>
        <dbReference type="HAMAP-Rule" id="MF_01398"/>
    </source>
</evidence>
<dbReference type="RefSeq" id="WP_092737793.1">
    <property type="nucleotide sequence ID" value="NZ_FNAS01000021.1"/>
</dbReference>
<dbReference type="SUPFAM" id="SSF81573">
    <property type="entry name" value="F1F0 ATP synthase subunit B, membrane domain"/>
    <property type="match status" value="1"/>
</dbReference>
<dbReference type="GO" id="GO:0046933">
    <property type="term" value="F:proton-transporting ATP synthase activity, rotational mechanism"/>
    <property type="evidence" value="ECO:0007669"/>
    <property type="project" value="UniProtKB-UniRule"/>
</dbReference>
<evidence type="ECO:0000256" key="7">
    <source>
        <dbReference type="ARBA" id="ARBA00022989"/>
    </source>
</evidence>
<feature type="coiled-coil region" evidence="17">
    <location>
        <begin position="46"/>
        <end position="91"/>
    </location>
</feature>
<protein>
    <recommendedName>
        <fullName evidence="15">ATP synthase subunit b</fullName>
    </recommendedName>
    <alternativeName>
        <fullName evidence="15">ATP synthase F(0) sector subunit b</fullName>
    </alternativeName>
    <alternativeName>
        <fullName evidence="15">ATPase subunit I</fullName>
    </alternativeName>
    <alternativeName>
        <fullName evidence="15">F-type ATPase subunit b</fullName>
        <shortName evidence="15">F-ATPase subunit b</shortName>
    </alternativeName>
</protein>
<dbReference type="InterPro" id="IPR028987">
    <property type="entry name" value="ATP_synth_B-like_membr_sf"/>
</dbReference>
<evidence type="ECO:0000256" key="8">
    <source>
        <dbReference type="ARBA" id="ARBA00023065"/>
    </source>
</evidence>
<evidence type="ECO:0000256" key="9">
    <source>
        <dbReference type="ARBA" id="ARBA00023136"/>
    </source>
</evidence>
<accession>A0A1G7F9W2</accession>
<evidence type="ECO:0000256" key="12">
    <source>
        <dbReference type="ARBA" id="ARBA00025614"/>
    </source>
</evidence>
<evidence type="ECO:0000313" key="19">
    <source>
        <dbReference type="Proteomes" id="UP000198517"/>
    </source>
</evidence>
<gene>
    <name evidence="15" type="primary">atpF</name>
    <name evidence="18" type="ORF">SAMN05421544_1214</name>
</gene>
<evidence type="ECO:0000256" key="10">
    <source>
        <dbReference type="ARBA" id="ARBA00023310"/>
    </source>
</evidence>
<keyword evidence="7 15" id="KW-1133">Transmembrane helix</keyword>
<dbReference type="InterPro" id="IPR002146">
    <property type="entry name" value="ATP_synth_b/b'su_bac/chlpt"/>
</dbReference>
<keyword evidence="4 15" id="KW-0138">CF(0)</keyword>
<dbReference type="GO" id="GO:0046961">
    <property type="term" value="F:proton-transporting ATPase activity, rotational mechanism"/>
    <property type="evidence" value="ECO:0007669"/>
    <property type="project" value="TreeGrafter"/>
</dbReference>
<comment type="subcellular location">
    <subcellularLocation>
        <location evidence="15">Cell membrane</location>
        <topology evidence="15">Single-pass membrane protein</topology>
    </subcellularLocation>
    <subcellularLocation>
        <location evidence="14">Endomembrane system</location>
        <topology evidence="14">Single-pass membrane protein</topology>
    </subcellularLocation>
</comment>
<dbReference type="Pfam" id="PF00430">
    <property type="entry name" value="ATP-synt_B"/>
    <property type="match status" value="1"/>
</dbReference>
<dbReference type="NCBIfam" id="TIGR01144">
    <property type="entry name" value="ATP_synt_b"/>
    <property type="match status" value="1"/>
</dbReference>
<comment type="function">
    <text evidence="12">Component of the F(0) channel, it forms part of the peripheral stalk, linking F(1) to F(0). The b'-subunit is a diverged and duplicated form of b found in plants and photosynthetic bacteria.</text>
</comment>
<evidence type="ECO:0000256" key="2">
    <source>
        <dbReference type="ARBA" id="ARBA00022448"/>
    </source>
</evidence>